<feature type="compositionally biased region" description="Polar residues" evidence="6">
    <location>
        <begin position="568"/>
        <end position="580"/>
    </location>
</feature>
<dbReference type="GO" id="GO:0051123">
    <property type="term" value="P:RNA polymerase II preinitiation complex assembly"/>
    <property type="evidence" value="ECO:0007669"/>
    <property type="project" value="TreeGrafter"/>
</dbReference>
<protein>
    <recommendedName>
        <fullName evidence="7">Bromo domain-containing protein</fullName>
    </recommendedName>
</protein>
<dbReference type="InterPro" id="IPR022591">
    <property type="entry name" value="TAF1_HAT_dom"/>
</dbReference>
<dbReference type="Pfam" id="PF00439">
    <property type="entry name" value="Bromodomain"/>
    <property type="match status" value="1"/>
</dbReference>
<dbReference type="InterPro" id="IPR036427">
    <property type="entry name" value="Bromodomain-like_sf"/>
</dbReference>
<feature type="compositionally biased region" description="Basic and acidic residues" evidence="6">
    <location>
        <begin position="451"/>
        <end position="476"/>
    </location>
</feature>
<evidence type="ECO:0000259" key="7">
    <source>
        <dbReference type="PROSITE" id="PS50014"/>
    </source>
</evidence>
<evidence type="ECO:0000256" key="6">
    <source>
        <dbReference type="SAM" id="MobiDB-lite"/>
    </source>
</evidence>
<feature type="non-terminal residue" evidence="8">
    <location>
        <position position="751"/>
    </location>
</feature>
<evidence type="ECO:0000256" key="5">
    <source>
        <dbReference type="PROSITE-ProRule" id="PRU00035"/>
    </source>
</evidence>
<feature type="compositionally biased region" description="Basic and acidic residues" evidence="6">
    <location>
        <begin position="488"/>
        <end position="497"/>
    </location>
</feature>
<dbReference type="PANTHER" id="PTHR13900">
    <property type="entry name" value="TRANSCRIPTION INITIATION FACTOR TFIID"/>
    <property type="match status" value="1"/>
</dbReference>
<comment type="similarity">
    <text evidence="2">Belongs to the TAF1 family.</text>
</comment>
<organism evidence="8 9">
    <name type="scientific">Acrasis kona</name>
    <dbReference type="NCBI Taxonomy" id="1008807"/>
    <lineage>
        <taxon>Eukaryota</taxon>
        <taxon>Discoba</taxon>
        <taxon>Heterolobosea</taxon>
        <taxon>Tetramitia</taxon>
        <taxon>Eutetramitia</taxon>
        <taxon>Acrasidae</taxon>
        <taxon>Acrasis</taxon>
    </lineage>
</organism>
<dbReference type="SMART" id="SM00297">
    <property type="entry name" value="BROMO"/>
    <property type="match status" value="1"/>
</dbReference>
<feature type="domain" description="Bromo" evidence="7">
    <location>
        <begin position="631"/>
        <end position="693"/>
    </location>
</feature>
<evidence type="ECO:0000256" key="1">
    <source>
        <dbReference type="ARBA" id="ARBA00004123"/>
    </source>
</evidence>
<proteinExistence type="inferred from homology"/>
<feature type="compositionally biased region" description="Basic residues" evidence="6">
    <location>
        <begin position="430"/>
        <end position="439"/>
    </location>
</feature>
<feature type="compositionally biased region" description="Low complexity" evidence="6">
    <location>
        <begin position="356"/>
        <end position="379"/>
    </location>
</feature>
<comment type="caution">
    <text evidence="8">The sequence shown here is derived from an EMBL/GenBank/DDBJ whole genome shotgun (WGS) entry which is preliminary data.</text>
</comment>
<reference evidence="8 9" key="1">
    <citation type="submission" date="2024-03" db="EMBL/GenBank/DDBJ databases">
        <title>The Acrasis kona genome and developmental transcriptomes reveal deep origins of eukaryotic multicellular pathways.</title>
        <authorList>
            <person name="Sheikh S."/>
            <person name="Fu C.-J."/>
            <person name="Brown M.W."/>
            <person name="Baldauf S.L."/>
        </authorList>
    </citation>
    <scope>NUCLEOTIDE SEQUENCE [LARGE SCALE GENOMIC DNA]</scope>
    <source>
        <strain evidence="8 9">ATCC MYA-3509</strain>
    </source>
</reference>
<feature type="region of interest" description="Disordered" evidence="6">
    <location>
        <begin position="430"/>
        <end position="545"/>
    </location>
</feature>
<feature type="compositionally biased region" description="Low complexity" evidence="6">
    <location>
        <begin position="514"/>
        <end position="539"/>
    </location>
</feature>
<dbReference type="EMBL" id="JAOPGA020000494">
    <property type="protein sequence ID" value="KAL0479011.1"/>
    <property type="molecule type" value="Genomic_DNA"/>
</dbReference>
<dbReference type="PROSITE" id="PS50014">
    <property type="entry name" value="BROMODOMAIN_2"/>
    <property type="match status" value="1"/>
</dbReference>
<dbReference type="SUPFAM" id="SSF47370">
    <property type="entry name" value="Bromodomain"/>
    <property type="match status" value="1"/>
</dbReference>
<dbReference type="AlphaFoldDB" id="A0AAW2YPY9"/>
<gene>
    <name evidence="8" type="ORF">AKO1_010046</name>
</gene>
<feature type="compositionally biased region" description="Basic residues" evidence="6">
    <location>
        <begin position="498"/>
        <end position="511"/>
    </location>
</feature>
<dbReference type="Pfam" id="PF12157">
    <property type="entry name" value="DUF3591"/>
    <property type="match status" value="1"/>
</dbReference>
<feature type="region of interest" description="Disordered" evidence="6">
    <location>
        <begin position="568"/>
        <end position="614"/>
    </location>
</feature>
<comment type="subcellular location">
    <subcellularLocation>
        <location evidence="1">Nucleus</location>
    </subcellularLocation>
</comment>
<dbReference type="GO" id="GO:0004402">
    <property type="term" value="F:histone acetyltransferase activity"/>
    <property type="evidence" value="ECO:0007669"/>
    <property type="project" value="InterPro"/>
</dbReference>
<keyword evidence="9" id="KW-1185">Reference proteome</keyword>
<accession>A0AAW2YPY9</accession>
<dbReference type="Proteomes" id="UP001431209">
    <property type="component" value="Unassembled WGS sequence"/>
</dbReference>
<dbReference type="InterPro" id="IPR018359">
    <property type="entry name" value="Bromodomain_CS"/>
</dbReference>
<evidence type="ECO:0000256" key="4">
    <source>
        <dbReference type="ARBA" id="ARBA00023242"/>
    </source>
</evidence>
<evidence type="ECO:0000313" key="8">
    <source>
        <dbReference type="EMBL" id="KAL0479011.1"/>
    </source>
</evidence>
<dbReference type="PROSITE" id="PS00633">
    <property type="entry name" value="BROMODOMAIN_1"/>
    <property type="match status" value="1"/>
</dbReference>
<dbReference type="InterPro" id="IPR001487">
    <property type="entry name" value="Bromodomain"/>
</dbReference>
<dbReference type="GO" id="GO:0016251">
    <property type="term" value="F:RNA polymerase II general transcription initiation factor activity"/>
    <property type="evidence" value="ECO:0007669"/>
    <property type="project" value="InterPro"/>
</dbReference>
<keyword evidence="4" id="KW-0539">Nucleus</keyword>
<dbReference type="GO" id="GO:0017025">
    <property type="term" value="F:TBP-class protein binding"/>
    <property type="evidence" value="ECO:0007669"/>
    <property type="project" value="InterPro"/>
</dbReference>
<name>A0AAW2YPY9_9EUKA</name>
<sequence>MIGRSPRVRMDQIRDAFPDYPDGTIRKELRELADFKREVSDGCWEAKPGMPIPTTDQLQQLVTPEMVCLNESTVGGQARLDRYGVTQLATMVAFKLSFSQLDEGKGPIRDAIRFIERETMNTPWSKTTNFNNAREGKDGAKLQILGVVNQNLSADEIERLAKETEMAVQTETDAMHPSMSDHEMKQILLKSNFTEEEIKMMSRTEKKQQARRHKDSNALVSVSNKKNAKEIARNVKFRQVLQDIFTQEANKLASGIEYYDDNDNKQETALDRAAATSRTADEINQDILREESDEEDLQITSEKNQEKIPNNDEEDVTSMFDNGGMFSTKQDDDDDDDSGSESDTASVTSESKKKNNQSNNPSTSSSTSQSNGNQSNSNENVEKKKRIYVKKTIVKKDENGVARPHTEIIRDPIAVAFYIKEKERLEKMRQVKTNKRKQKMGGENGFVWSSNEHRKLQDMLRRWKKSRDQNADENTNKRKRSDLTTGKYETKKAGQKKEKPKRRSAPRKKPAPKPATAADSSGAASSTTTNGSASTNHSSKSNIPNVKELFEDERLSDGDSNQSFTKLKITLPNNASSGGNKKTAKRKSSGAVPPDDEAADYLSPKPQTKRRRRTTGDALAGVLGKVFDALWNSNSSVPFRAPVDTTQHKDYKKIVTNPIDLQTIKRKLTNLQYQDQYEFLADVELMVANCALYCSKTYPALVSEAEFLLHTCKYELDRNQKEINQLMEAPTPTMSTPSNQPPFSGFEYDMT</sequence>
<evidence type="ECO:0000256" key="3">
    <source>
        <dbReference type="ARBA" id="ARBA00023117"/>
    </source>
</evidence>
<evidence type="ECO:0000256" key="2">
    <source>
        <dbReference type="ARBA" id="ARBA00009064"/>
    </source>
</evidence>
<dbReference type="GO" id="GO:0005669">
    <property type="term" value="C:transcription factor TFIID complex"/>
    <property type="evidence" value="ECO:0007669"/>
    <property type="project" value="InterPro"/>
</dbReference>
<evidence type="ECO:0000313" key="9">
    <source>
        <dbReference type="Proteomes" id="UP001431209"/>
    </source>
</evidence>
<dbReference type="Gene3D" id="1.20.920.10">
    <property type="entry name" value="Bromodomain-like"/>
    <property type="match status" value="1"/>
</dbReference>
<dbReference type="PANTHER" id="PTHR13900:SF0">
    <property type="entry name" value="TRANSCRIPTION INITIATION FACTOR TFIID SUBUNIT 1"/>
    <property type="match status" value="1"/>
</dbReference>
<dbReference type="PRINTS" id="PR00503">
    <property type="entry name" value="BROMODOMAIN"/>
</dbReference>
<dbReference type="InterPro" id="IPR040240">
    <property type="entry name" value="TAF1"/>
</dbReference>
<feature type="region of interest" description="Disordered" evidence="6">
    <location>
        <begin position="272"/>
        <end position="384"/>
    </location>
</feature>
<feature type="compositionally biased region" description="Acidic residues" evidence="6">
    <location>
        <begin position="331"/>
        <end position="340"/>
    </location>
</feature>
<keyword evidence="3 5" id="KW-0103">Bromodomain</keyword>